<evidence type="ECO:0000313" key="3">
    <source>
        <dbReference type="EMBL" id="QBR01389.1"/>
    </source>
</evidence>
<dbReference type="RefSeq" id="WP_134755976.1">
    <property type="nucleotide sequence ID" value="NZ_CP038150.1"/>
</dbReference>
<reference evidence="3 4" key="1">
    <citation type="submission" date="2019-03" db="EMBL/GenBank/DDBJ databases">
        <title>Paraburkholderia sp. 7MH5, isolated from subtropical forest soil.</title>
        <authorList>
            <person name="Gao Z.-H."/>
            <person name="Qiu L.-H."/>
        </authorList>
    </citation>
    <scope>NUCLEOTIDE SEQUENCE [LARGE SCALE GENOMIC DNA]</scope>
    <source>
        <strain evidence="3 4">7MH5</strain>
    </source>
</reference>
<dbReference type="EMBL" id="CP038150">
    <property type="protein sequence ID" value="QBR01389.1"/>
    <property type="molecule type" value="Genomic_DNA"/>
</dbReference>
<organism evidence="3 4">
    <name type="scientific">Paraburkholderia pallida</name>
    <dbReference type="NCBI Taxonomy" id="2547399"/>
    <lineage>
        <taxon>Bacteria</taxon>
        <taxon>Pseudomonadati</taxon>
        <taxon>Pseudomonadota</taxon>
        <taxon>Betaproteobacteria</taxon>
        <taxon>Burkholderiales</taxon>
        <taxon>Burkholderiaceae</taxon>
        <taxon>Paraburkholderia</taxon>
    </lineage>
</organism>
<name>A0A4P7CYL1_9BURK</name>
<dbReference type="AlphaFoldDB" id="A0A4P7CYL1"/>
<evidence type="ECO:0000313" key="4">
    <source>
        <dbReference type="Proteomes" id="UP000295727"/>
    </source>
</evidence>
<feature type="signal peptide" evidence="2">
    <location>
        <begin position="1"/>
        <end position="22"/>
    </location>
</feature>
<dbReference type="Proteomes" id="UP000295727">
    <property type="component" value="Chromosome 3"/>
</dbReference>
<keyword evidence="4" id="KW-1185">Reference proteome</keyword>
<gene>
    <name evidence="3" type="ORF">E1956_29770</name>
</gene>
<protein>
    <recommendedName>
        <fullName evidence="5">DUF4148 domain-containing protein</fullName>
    </recommendedName>
</protein>
<keyword evidence="2" id="KW-0732">Signal</keyword>
<dbReference type="KEGG" id="ppai:E1956_29770"/>
<proteinExistence type="predicted"/>
<evidence type="ECO:0000256" key="1">
    <source>
        <dbReference type="SAM" id="MobiDB-lite"/>
    </source>
</evidence>
<feature type="region of interest" description="Disordered" evidence="1">
    <location>
        <begin position="42"/>
        <end position="96"/>
    </location>
</feature>
<feature type="chain" id="PRO_5020763134" description="DUF4148 domain-containing protein" evidence="2">
    <location>
        <begin position="23"/>
        <end position="96"/>
    </location>
</feature>
<accession>A0A4P7CYL1</accession>
<evidence type="ECO:0008006" key="5">
    <source>
        <dbReference type="Google" id="ProtNLM"/>
    </source>
</evidence>
<sequence length="96" mass="10199">MKLAASMIIVAGVFTMPVVANAQSVSTADSFQAQSQHTVPVQTAAGYASQDVDGLSRETQPVAAGNDRSGDRGQSNETRRTEMTYSSYSPPVYVVR</sequence>
<evidence type="ECO:0000256" key="2">
    <source>
        <dbReference type="SAM" id="SignalP"/>
    </source>
</evidence>